<reference evidence="2 3" key="1">
    <citation type="submission" date="2020-08" db="EMBL/GenBank/DDBJ databases">
        <title>Genomic Encyclopedia of Type Strains, Phase IV (KMG-IV): sequencing the most valuable type-strain genomes for metagenomic binning, comparative biology and taxonomic classification.</title>
        <authorList>
            <person name="Goeker M."/>
        </authorList>
    </citation>
    <scope>NUCLEOTIDE SEQUENCE [LARGE SCALE GENOMIC DNA]</scope>
    <source>
        <strain evidence="2 3">DSM 100044</strain>
    </source>
</reference>
<gene>
    <name evidence="2" type="ORF">FHS94_003844</name>
</gene>
<keyword evidence="1" id="KW-0472">Membrane</keyword>
<evidence type="ECO:0000313" key="3">
    <source>
        <dbReference type="Proteomes" id="UP000546200"/>
    </source>
</evidence>
<feature type="transmembrane region" description="Helical" evidence="1">
    <location>
        <begin position="388"/>
        <end position="408"/>
    </location>
</feature>
<dbReference type="Proteomes" id="UP000546200">
    <property type="component" value="Unassembled WGS sequence"/>
</dbReference>
<proteinExistence type="predicted"/>
<dbReference type="AlphaFoldDB" id="A0A7W9BGZ7"/>
<feature type="transmembrane region" description="Helical" evidence="1">
    <location>
        <begin position="347"/>
        <end position="368"/>
    </location>
</feature>
<protein>
    <submittedName>
        <fullName evidence="2">Uncharacterized protein</fullName>
    </submittedName>
</protein>
<comment type="caution">
    <text evidence="2">The sequence shown here is derived from an EMBL/GenBank/DDBJ whole genome shotgun (WGS) entry which is preliminary data.</text>
</comment>
<evidence type="ECO:0000256" key="1">
    <source>
        <dbReference type="SAM" id="Phobius"/>
    </source>
</evidence>
<feature type="transmembrane region" description="Helical" evidence="1">
    <location>
        <begin position="164"/>
        <end position="186"/>
    </location>
</feature>
<sequence length="574" mass="61819">MIWAALLTLVIALQLAGLAFALFDAYRIRPAMRAIGLAIEYDDQDHAVARPLRADIAQAGVAAAARIEQIGGQEFAPDASLLSLTSAVMKADGDRVKLRLRNPNGQRVAVSISRSSRAPLLNPPVPLSIDLRMSLRLFSTFLCSLSLLGSSCVLLIRRPDDPEAMLFGLGFLVTAACVDPVLPLWMAMGAGFMVNALAGTWWTLLVIALAAFPDCRFTPSPLRWSLAAAPVFGLLLASDYIADWLSLTIAIGIPLILLGAQVLRYRKLSSGRERQQIKWAALGFAAGFMLAGLSLAMSLTPYDEWPANKQAIWALTTVCLFNLSFAILPLGLLISLIRYRLWDVDRVISRSVALALITTSIGLLWAVLSDVAKLVVAYVLGKEHDALALALGAALVACVFAPTQAVVVRWCKRKFNPTSLDLEQLPDRLSVWRGHCDGAEVATRALDVALRALHAPGGAVLARTPNGRTLVANREPARTGEAPAPATENDAAHGHVLHLEDQDGLAGWLVIRPREDRSRFSKSDLAALSALAAPLAEAVRSAVPANRIDPGMHRMLDELRARLAFLEQGAPRPG</sequence>
<feature type="transmembrane region" description="Helical" evidence="1">
    <location>
        <begin position="247"/>
        <end position="265"/>
    </location>
</feature>
<feature type="transmembrane region" description="Helical" evidence="1">
    <location>
        <begin position="311"/>
        <end position="335"/>
    </location>
</feature>
<accession>A0A7W9BGZ7</accession>
<organism evidence="2 3">
    <name type="scientific">Sphingomonas aerophila</name>
    <dbReference type="NCBI Taxonomy" id="1344948"/>
    <lineage>
        <taxon>Bacteria</taxon>
        <taxon>Pseudomonadati</taxon>
        <taxon>Pseudomonadota</taxon>
        <taxon>Alphaproteobacteria</taxon>
        <taxon>Sphingomonadales</taxon>
        <taxon>Sphingomonadaceae</taxon>
        <taxon>Sphingomonas</taxon>
    </lineage>
</organism>
<dbReference type="RefSeq" id="WP_184060686.1">
    <property type="nucleotide sequence ID" value="NZ_JACIJK010000019.1"/>
</dbReference>
<feature type="transmembrane region" description="Helical" evidence="1">
    <location>
        <begin position="277"/>
        <end position="299"/>
    </location>
</feature>
<keyword evidence="1" id="KW-1133">Transmembrane helix</keyword>
<feature type="transmembrane region" description="Helical" evidence="1">
    <location>
        <begin position="192"/>
        <end position="212"/>
    </location>
</feature>
<keyword evidence="3" id="KW-1185">Reference proteome</keyword>
<name>A0A7W9BGZ7_9SPHN</name>
<evidence type="ECO:0000313" key="2">
    <source>
        <dbReference type="EMBL" id="MBB5716972.1"/>
    </source>
</evidence>
<feature type="transmembrane region" description="Helical" evidence="1">
    <location>
        <begin position="137"/>
        <end position="157"/>
    </location>
</feature>
<keyword evidence="1" id="KW-0812">Transmembrane</keyword>
<dbReference type="EMBL" id="JACIJK010000019">
    <property type="protein sequence ID" value="MBB5716972.1"/>
    <property type="molecule type" value="Genomic_DNA"/>
</dbReference>